<sequence length="110" mass="12492">MEYTIIQTPNQKDKGLVQQKEGGNQGRSTSSFYQKSTGHKTSPRREEEQEKEMEETTSPKLQNPKNPKGCHGQFLQDDQKLDGIQGQRETNNETTPFPKEVNLSPDVLNT</sequence>
<evidence type="ECO:0000256" key="1">
    <source>
        <dbReference type="SAM" id="MobiDB-lite"/>
    </source>
</evidence>
<feature type="compositionally biased region" description="Polar residues" evidence="1">
    <location>
        <begin position="26"/>
        <end position="36"/>
    </location>
</feature>
<dbReference type="Proteomes" id="UP000765509">
    <property type="component" value="Unassembled WGS sequence"/>
</dbReference>
<name>A0A9Q3GZR6_9BASI</name>
<proteinExistence type="predicted"/>
<keyword evidence="3" id="KW-1185">Reference proteome</keyword>
<dbReference type="AlphaFoldDB" id="A0A9Q3GZR6"/>
<gene>
    <name evidence="2" type="ORF">O181_026143</name>
</gene>
<feature type="compositionally biased region" description="Polar residues" evidence="1">
    <location>
        <begin position="1"/>
        <end position="10"/>
    </location>
</feature>
<accession>A0A9Q3GZR6</accession>
<protein>
    <submittedName>
        <fullName evidence="2">Uncharacterized protein</fullName>
    </submittedName>
</protein>
<comment type="caution">
    <text evidence="2">The sequence shown here is derived from an EMBL/GenBank/DDBJ whole genome shotgun (WGS) entry which is preliminary data.</text>
</comment>
<organism evidence="2 3">
    <name type="scientific">Austropuccinia psidii MF-1</name>
    <dbReference type="NCBI Taxonomy" id="1389203"/>
    <lineage>
        <taxon>Eukaryota</taxon>
        <taxon>Fungi</taxon>
        <taxon>Dikarya</taxon>
        <taxon>Basidiomycota</taxon>
        <taxon>Pucciniomycotina</taxon>
        <taxon>Pucciniomycetes</taxon>
        <taxon>Pucciniales</taxon>
        <taxon>Sphaerophragmiaceae</taxon>
        <taxon>Austropuccinia</taxon>
    </lineage>
</organism>
<evidence type="ECO:0000313" key="3">
    <source>
        <dbReference type="Proteomes" id="UP000765509"/>
    </source>
</evidence>
<feature type="region of interest" description="Disordered" evidence="1">
    <location>
        <begin position="1"/>
        <end position="110"/>
    </location>
</feature>
<feature type="compositionally biased region" description="Polar residues" evidence="1">
    <location>
        <begin position="56"/>
        <end position="65"/>
    </location>
</feature>
<evidence type="ECO:0000313" key="2">
    <source>
        <dbReference type="EMBL" id="MBW0486428.1"/>
    </source>
</evidence>
<reference evidence="2" key="1">
    <citation type="submission" date="2021-03" db="EMBL/GenBank/DDBJ databases">
        <title>Draft genome sequence of rust myrtle Austropuccinia psidii MF-1, a brazilian biotype.</title>
        <authorList>
            <person name="Quecine M.C."/>
            <person name="Pachon D.M.R."/>
            <person name="Bonatelli M.L."/>
            <person name="Correr F.H."/>
            <person name="Franceschini L.M."/>
            <person name="Leite T.F."/>
            <person name="Margarido G.R.A."/>
            <person name="Almeida C.A."/>
            <person name="Ferrarezi J.A."/>
            <person name="Labate C.A."/>
        </authorList>
    </citation>
    <scope>NUCLEOTIDE SEQUENCE</scope>
    <source>
        <strain evidence="2">MF-1</strain>
    </source>
</reference>
<dbReference type="EMBL" id="AVOT02008650">
    <property type="protein sequence ID" value="MBW0486428.1"/>
    <property type="molecule type" value="Genomic_DNA"/>
</dbReference>